<keyword evidence="8" id="KW-1185">Reference proteome</keyword>
<dbReference type="SUPFAM" id="SSF55874">
    <property type="entry name" value="ATPase domain of HSP90 chaperone/DNA topoisomerase II/histidine kinase"/>
    <property type="match status" value="1"/>
</dbReference>
<dbReference type="Pfam" id="PF02518">
    <property type="entry name" value="HATPase_c"/>
    <property type="match status" value="1"/>
</dbReference>
<dbReference type="PANTHER" id="PTHR43711:SF1">
    <property type="entry name" value="HISTIDINE KINASE 1"/>
    <property type="match status" value="1"/>
</dbReference>
<evidence type="ECO:0000259" key="6">
    <source>
        <dbReference type="PROSITE" id="PS50109"/>
    </source>
</evidence>
<dbReference type="InterPro" id="IPR050736">
    <property type="entry name" value="Sensor_HK_Regulatory"/>
</dbReference>
<dbReference type="PANTHER" id="PTHR43711">
    <property type="entry name" value="TWO-COMPONENT HISTIDINE KINASE"/>
    <property type="match status" value="1"/>
</dbReference>
<keyword evidence="3" id="KW-0808">Transferase</keyword>
<feature type="domain" description="Histidine kinase" evidence="6">
    <location>
        <begin position="31"/>
        <end position="116"/>
    </location>
</feature>
<dbReference type="RefSeq" id="WP_345113166.1">
    <property type="nucleotide sequence ID" value="NZ_BAABDH010000037.1"/>
</dbReference>
<dbReference type="PRINTS" id="PR00344">
    <property type="entry name" value="BCTRLSENSOR"/>
</dbReference>
<dbReference type="InterPro" id="IPR005467">
    <property type="entry name" value="His_kinase_dom"/>
</dbReference>
<comment type="catalytic activity">
    <reaction evidence="1">
        <text>ATP + protein L-histidine = ADP + protein N-phospho-L-histidine.</text>
        <dbReference type="EC" id="2.7.13.3"/>
    </reaction>
</comment>
<dbReference type="EMBL" id="BAABDH010000037">
    <property type="protein sequence ID" value="GAA3936149.1"/>
    <property type="molecule type" value="Genomic_DNA"/>
</dbReference>
<evidence type="ECO:0000313" key="8">
    <source>
        <dbReference type="Proteomes" id="UP001499909"/>
    </source>
</evidence>
<gene>
    <name evidence="7" type="ORF">GCM10022406_20520</name>
</gene>
<dbReference type="InterPro" id="IPR004358">
    <property type="entry name" value="Sig_transdc_His_kin-like_C"/>
</dbReference>
<dbReference type="SMART" id="SM00387">
    <property type="entry name" value="HATPase_c"/>
    <property type="match status" value="1"/>
</dbReference>
<keyword evidence="5" id="KW-0902">Two-component regulatory system</keyword>
<evidence type="ECO:0000256" key="4">
    <source>
        <dbReference type="ARBA" id="ARBA00022777"/>
    </source>
</evidence>
<dbReference type="Gene3D" id="3.30.565.10">
    <property type="entry name" value="Histidine kinase-like ATPase, C-terminal domain"/>
    <property type="match status" value="1"/>
</dbReference>
<dbReference type="PROSITE" id="PS50109">
    <property type="entry name" value="HIS_KIN"/>
    <property type="match status" value="1"/>
</dbReference>
<sequence>MKAPPPVPQRRNTDRLVACSNSNAPAARKIVRASLSADRQHALVSVQDHGPGIAPQYQEKIFRRFVQIPDKNSYRGGSGLGLGVAREFIGSQGGQLWVGSELGAGSACLFTRPLAVPGPA</sequence>
<dbReference type="InterPro" id="IPR036890">
    <property type="entry name" value="HATPase_C_sf"/>
</dbReference>
<evidence type="ECO:0000256" key="1">
    <source>
        <dbReference type="ARBA" id="ARBA00000085"/>
    </source>
</evidence>
<organism evidence="7 8">
    <name type="scientific">Hymenobacter algoricola</name>
    <dbReference type="NCBI Taxonomy" id="486267"/>
    <lineage>
        <taxon>Bacteria</taxon>
        <taxon>Pseudomonadati</taxon>
        <taxon>Bacteroidota</taxon>
        <taxon>Cytophagia</taxon>
        <taxon>Cytophagales</taxon>
        <taxon>Hymenobacteraceae</taxon>
        <taxon>Hymenobacter</taxon>
    </lineage>
</organism>
<proteinExistence type="predicted"/>
<evidence type="ECO:0000256" key="2">
    <source>
        <dbReference type="ARBA" id="ARBA00012438"/>
    </source>
</evidence>
<dbReference type="InterPro" id="IPR003594">
    <property type="entry name" value="HATPase_dom"/>
</dbReference>
<keyword evidence="4" id="KW-0418">Kinase</keyword>
<reference evidence="8" key="1">
    <citation type="journal article" date="2019" name="Int. J. Syst. Evol. Microbiol.">
        <title>The Global Catalogue of Microorganisms (GCM) 10K type strain sequencing project: providing services to taxonomists for standard genome sequencing and annotation.</title>
        <authorList>
            <consortium name="The Broad Institute Genomics Platform"/>
            <consortium name="The Broad Institute Genome Sequencing Center for Infectious Disease"/>
            <person name="Wu L."/>
            <person name="Ma J."/>
        </authorList>
    </citation>
    <scope>NUCLEOTIDE SEQUENCE [LARGE SCALE GENOMIC DNA]</scope>
    <source>
        <strain evidence="8">JCM 17214</strain>
    </source>
</reference>
<dbReference type="EC" id="2.7.13.3" evidence="2"/>
<evidence type="ECO:0000256" key="5">
    <source>
        <dbReference type="ARBA" id="ARBA00023012"/>
    </source>
</evidence>
<evidence type="ECO:0000313" key="7">
    <source>
        <dbReference type="EMBL" id="GAA3936149.1"/>
    </source>
</evidence>
<dbReference type="Proteomes" id="UP001499909">
    <property type="component" value="Unassembled WGS sequence"/>
</dbReference>
<protein>
    <recommendedName>
        <fullName evidence="2">histidine kinase</fullName>
        <ecNumber evidence="2">2.7.13.3</ecNumber>
    </recommendedName>
</protein>
<evidence type="ECO:0000256" key="3">
    <source>
        <dbReference type="ARBA" id="ARBA00022679"/>
    </source>
</evidence>
<comment type="caution">
    <text evidence="7">The sequence shown here is derived from an EMBL/GenBank/DDBJ whole genome shotgun (WGS) entry which is preliminary data.</text>
</comment>
<name>A0ABP7N3T9_9BACT</name>
<accession>A0ABP7N3T9</accession>